<gene>
    <name evidence="2" type="ORF">RhiirA4_439642</name>
</gene>
<feature type="compositionally biased region" description="Low complexity" evidence="1">
    <location>
        <begin position="139"/>
        <end position="168"/>
    </location>
</feature>
<accession>A0A2I1FWX8</accession>
<dbReference type="VEuPathDB" id="FungiDB:FUN_004560"/>
<sequence>MSTPNHITHLIRLDNLCKDWSTIHSNSCKYFSSLINILTQRKDTELLLGSNNNNNNKIFDSFYINNNNSNLMPSSSISIGKNLPFFLQSQSLTLLIYKQSREIEEMLTKIHSVLQEFEEIINSMKNILNQSNKLINPNQTISSSPSLNSTTTTSISTTTTTTATTTKKQSSKKKKSKQQQQQQQQHSKSQKSSNKSTLNPQKKQIDLFDNFENPEDIADIPIITSNLYIVRIVEMYEKELCYKKNLIFGGCFNINHNDDFVDDDDGENGLSGGMNGVKLIGERWAAQPYLLFEMEEEMCDRIKVWKRVKEFGSIK</sequence>
<reference evidence="2 3" key="1">
    <citation type="submission" date="2015-10" db="EMBL/GenBank/DDBJ databases">
        <title>Genome analyses suggest a sexual origin of heterokaryosis in a supposedly ancient asexual fungus.</title>
        <authorList>
            <person name="Ropars J."/>
            <person name="Sedzielewska K."/>
            <person name="Noel J."/>
            <person name="Charron P."/>
            <person name="Farinelli L."/>
            <person name="Marton T."/>
            <person name="Kruger M."/>
            <person name="Pelin A."/>
            <person name="Brachmann A."/>
            <person name="Corradi N."/>
        </authorList>
    </citation>
    <scope>NUCLEOTIDE SEQUENCE [LARGE SCALE GENOMIC DNA]</scope>
    <source>
        <strain evidence="2 3">A4</strain>
    </source>
</reference>
<organism evidence="2 3">
    <name type="scientific">Rhizophagus irregularis</name>
    <dbReference type="NCBI Taxonomy" id="588596"/>
    <lineage>
        <taxon>Eukaryota</taxon>
        <taxon>Fungi</taxon>
        <taxon>Fungi incertae sedis</taxon>
        <taxon>Mucoromycota</taxon>
        <taxon>Glomeromycotina</taxon>
        <taxon>Glomeromycetes</taxon>
        <taxon>Glomerales</taxon>
        <taxon>Glomeraceae</taxon>
        <taxon>Rhizophagus</taxon>
    </lineage>
</organism>
<protein>
    <submittedName>
        <fullName evidence="2">Uncharacterized protein</fullName>
    </submittedName>
</protein>
<dbReference type="EMBL" id="LLXI01000042">
    <property type="protein sequence ID" value="PKY38833.1"/>
    <property type="molecule type" value="Genomic_DNA"/>
</dbReference>
<dbReference type="AlphaFoldDB" id="A0A2I1FWX8"/>
<name>A0A2I1FWX8_9GLOM</name>
<evidence type="ECO:0000313" key="3">
    <source>
        <dbReference type="Proteomes" id="UP000234323"/>
    </source>
</evidence>
<comment type="caution">
    <text evidence="2">The sequence shown here is derived from an EMBL/GenBank/DDBJ whole genome shotgun (WGS) entry which is preliminary data.</text>
</comment>
<feature type="compositionally biased region" description="Low complexity" evidence="1">
    <location>
        <begin position="178"/>
        <end position="197"/>
    </location>
</feature>
<evidence type="ECO:0000313" key="2">
    <source>
        <dbReference type="EMBL" id="PKY38833.1"/>
    </source>
</evidence>
<dbReference type="VEuPathDB" id="FungiDB:RhiirFUN_006706"/>
<feature type="region of interest" description="Disordered" evidence="1">
    <location>
        <begin position="138"/>
        <end position="199"/>
    </location>
</feature>
<evidence type="ECO:0000256" key="1">
    <source>
        <dbReference type="SAM" id="MobiDB-lite"/>
    </source>
</evidence>
<dbReference type="Proteomes" id="UP000234323">
    <property type="component" value="Unassembled WGS sequence"/>
</dbReference>
<dbReference type="VEuPathDB" id="FungiDB:RhiirA1_438044"/>
<proteinExistence type="predicted"/>
<keyword evidence="3" id="KW-1185">Reference proteome</keyword>
<dbReference type="OrthoDB" id="2134184at2759"/>